<keyword evidence="15 16" id="KW-0472">Membrane</keyword>
<dbReference type="Gene3D" id="3.30.70.100">
    <property type="match status" value="2"/>
</dbReference>
<keyword evidence="14" id="KW-0406">Ion transport</keyword>
<dbReference type="InterPro" id="IPR006122">
    <property type="entry name" value="HMA_Cu_ion-bd"/>
</dbReference>
<dbReference type="CDD" id="cd02094">
    <property type="entry name" value="P-type_ATPase_Cu-like"/>
    <property type="match status" value="1"/>
</dbReference>
<feature type="transmembrane region" description="Helical" evidence="16">
    <location>
        <begin position="272"/>
        <end position="290"/>
    </location>
</feature>
<dbReference type="InterPro" id="IPR017969">
    <property type="entry name" value="Heavy-metal-associated_CS"/>
</dbReference>
<evidence type="ECO:0000256" key="2">
    <source>
        <dbReference type="ARBA" id="ARBA00006024"/>
    </source>
</evidence>
<feature type="transmembrane region" description="Helical" evidence="16">
    <location>
        <begin position="238"/>
        <end position="260"/>
    </location>
</feature>
<evidence type="ECO:0000313" key="19">
    <source>
        <dbReference type="Proteomes" id="UP001205601"/>
    </source>
</evidence>
<dbReference type="InterPro" id="IPR036412">
    <property type="entry name" value="HAD-like_sf"/>
</dbReference>
<evidence type="ECO:0000256" key="5">
    <source>
        <dbReference type="ARBA" id="ARBA00022723"/>
    </source>
</evidence>
<evidence type="ECO:0000256" key="15">
    <source>
        <dbReference type="ARBA" id="ARBA00023136"/>
    </source>
</evidence>
<dbReference type="InterPro" id="IPR044492">
    <property type="entry name" value="P_typ_ATPase_HD_dom"/>
</dbReference>
<dbReference type="InterPro" id="IPR023214">
    <property type="entry name" value="HAD_sf"/>
</dbReference>
<dbReference type="PROSITE" id="PS01047">
    <property type="entry name" value="HMA_1"/>
    <property type="match status" value="2"/>
</dbReference>
<dbReference type="CDD" id="cd00371">
    <property type="entry name" value="HMA"/>
    <property type="match status" value="2"/>
</dbReference>
<dbReference type="SFLD" id="SFLDS00003">
    <property type="entry name" value="Haloacid_Dehalogenase"/>
    <property type="match status" value="1"/>
</dbReference>
<dbReference type="Pfam" id="PF00403">
    <property type="entry name" value="HMA"/>
    <property type="match status" value="2"/>
</dbReference>
<evidence type="ECO:0000256" key="14">
    <source>
        <dbReference type="ARBA" id="ARBA00023065"/>
    </source>
</evidence>
<evidence type="ECO:0000256" key="11">
    <source>
        <dbReference type="ARBA" id="ARBA00022967"/>
    </source>
</evidence>
<keyword evidence="10" id="KW-0460">Magnesium</keyword>
<evidence type="ECO:0000313" key="18">
    <source>
        <dbReference type="EMBL" id="MCT8331783.1"/>
    </source>
</evidence>
<proteinExistence type="inferred from homology"/>
<evidence type="ECO:0000256" key="12">
    <source>
        <dbReference type="ARBA" id="ARBA00022989"/>
    </source>
</evidence>
<dbReference type="InterPro" id="IPR023299">
    <property type="entry name" value="ATPase_P-typ_cyto_dom_N"/>
</dbReference>
<evidence type="ECO:0000256" key="10">
    <source>
        <dbReference type="ARBA" id="ARBA00022842"/>
    </source>
</evidence>
<evidence type="ECO:0000256" key="13">
    <source>
        <dbReference type="ARBA" id="ARBA00023008"/>
    </source>
</evidence>
<dbReference type="SUPFAM" id="SSF81665">
    <property type="entry name" value="Calcium ATPase, transmembrane domain M"/>
    <property type="match status" value="1"/>
</dbReference>
<dbReference type="PRINTS" id="PR00943">
    <property type="entry name" value="CUATPASE"/>
</dbReference>
<keyword evidence="16" id="KW-1003">Cell membrane</keyword>
<evidence type="ECO:0000259" key="17">
    <source>
        <dbReference type="PROSITE" id="PS50846"/>
    </source>
</evidence>
<keyword evidence="11" id="KW-1278">Translocase</keyword>
<dbReference type="InterPro" id="IPR036163">
    <property type="entry name" value="HMA_dom_sf"/>
</dbReference>
<dbReference type="Proteomes" id="UP001205601">
    <property type="component" value="Unassembled WGS sequence"/>
</dbReference>
<feature type="transmembrane region" description="Helical" evidence="16">
    <location>
        <begin position="207"/>
        <end position="226"/>
    </location>
</feature>
<keyword evidence="19" id="KW-1185">Reference proteome</keyword>
<dbReference type="Gene3D" id="2.70.150.10">
    <property type="entry name" value="Calcium-transporting ATPase, cytoplasmic transduction domain A"/>
    <property type="match status" value="1"/>
</dbReference>
<dbReference type="InterPro" id="IPR023298">
    <property type="entry name" value="ATPase_P-typ_TM_dom_sf"/>
</dbReference>
<evidence type="ECO:0000256" key="1">
    <source>
        <dbReference type="ARBA" id="ARBA00004127"/>
    </source>
</evidence>
<dbReference type="SUPFAM" id="SSF55008">
    <property type="entry name" value="HMA, heavy metal-associated domain"/>
    <property type="match status" value="2"/>
</dbReference>
<dbReference type="RefSeq" id="WP_261497691.1">
    <property type="nucleotide sequence ID" value="NZ_JAOCQF010000007.1"/>
</dbReference>
<dbReference type="InterPro" id="IPR006121">
    <property type="entry name" value="HMA_dom"/>
</dbReference>
<evidence type="ECO:0000256" key="4">
    <source>
        <dbReference type="ARBA" id="ARBA00022692"/>
    </source>
</evidence>
<feature type="transmembrane region" description="Helical" evidence="16">
    <location>
        <begin position="452"/>
        <end position="475"/>
    </location>
</feature>
<gene>
    <name evidence="18" type="ORF">N5I32_19880</name>
</gene>
<dbReference type="NCBIfam" id="TIGR00003">
    <property type="entry name" value="copper ion binding protein"/>
    <property type="match status" value="2"/>
</dbReference>
<dbReference type="Gene3D" id="3.40.50.1000">
    <property type="entry name" value="HAD superfamily/HAD-like"/>
    <property type="match status" value="1"/>
</dbReference>
<name>A0ABT2NUI8_9RHOB</name>
<evidence type="ECO:0000256" key="16">
    <source>
        <dbReference type="RuleBase" id="RU362081"/>
    </source>
</evidence>
<dbReference type="NCBIfam" id="TIGR01494">
    <property type="entry name" value="ATPase_P-type"/>
    <property type="match status" value="1"/>
</dbReference>
<dbReference type="EMBL" id="JAOCQF010000007">
    <property type="protein sequence ID" value="MCT8331783.1"/>
    <property type="molecule type" value="Genomic_DNA"/>
</dbReference>
<dbReference type="SUPFAM" id="SSF81653">
    <property type="entry name" value="Calcium ATPase, transduction domain A"/>
    <property type="match status" value="1"/>
</dbReference>
<dbReference type="Gene3D" id="3.40.1110.10">
    <property type="entry name" value="Calcium-transporting ATPase, cytoplasmic domain N"/>
    <property type="match status" value="1"/>
</dbReference>
<dbReference type="PANTHER" id="PTHR43520">
    <property type="entry name" value="ATP7, ISOFORM B"/>
    <property type="match status" value="1"/>
</dbReference>
<dbReference type="InterPro" id="IPR018303">
    <property type="entry name" value="ATPase_P-typ_P_site"/>
</dbReference>
<keyword evidence="8" id="KW-0187">Copper transport</keyword>
<keyword evidence="5 16" id="KW-0479">Metal-binding</keyword>
<comment type="caution">
    <text evidence="18">The sequence shown here is derived from an EMBL/GenBank/DDBJ whole genome shotgun (WGS) entry which is preliminary data.</text>
</comment>
<evidence type="ECO:0000256" key="3">
    <source>
        <dbReference type="ARBA" id="ARBA00022448"/>
    </source>
</evidence>
<keyword evidence="7 16" id="KW-0547">Nucleotide-binding</keyword>
<dbReference type="PROSITE" id="PS50846">
    <property type="entry name" value="HMA_2"/>
    <property type="match status" value="2"/>
</dbReference>
<dbReference type="SFLD" id="SFLDG00002">
    <property type="entry name" value="C1.7:_P-type_atpase_like"/>
    <property type="match status" value="1"/>
</dbReference>
<feature type="transmembrane region" description="Helical" evidence="16">
    <location>
        <begin position="767"/>
        <end position="786"/>
    </location>
</feature>
<keyword evidence="9 16" id="KW-0067">ATP-binding</keyword>
<keyword evidence="12 16" id="KW-1133">Transmembrane helix</keyword>
<dbReference type="PRINTS" id="PR00119">
    <property type="entry name" value="CATATPASE"/>
</dbReference>
<evidence type="ECO:0000256" key="7">
    <source>
        <dbReference type="ARBA" id="ARBA00022741"/>
    </source>
</evidence>
<dbReference type="NCBIfam" id="TIGR01525">
    <property type="entry name" value="ATPase-IB_hvy"/>
    <property type="match status" value="1"/>
</dbReference>
<dbReference type="Pfam" id="PF00122">
    <property type="entry name" value="E1-E2_ATPase"/>
    <property type="match status" value="1"/>
</dbReference>
<organism evidence="18 19">
    <name type="scientific">Albidovulum sediminis</name>
    <dbReference type="NCBI Taxonomy" id="3066345"/>
    <lineage>
        <taxon>Bacteria</taxon>
        <taxon>Pseudomonadati</taxon>
        <taxon>Pseudomonadota</taxon>
        <taxon>Alphaproteobacteria</taxon>
        <taxon>Rhodobacterales</taxon>
        <taxon>Paracoccaceae</taxon>
        <taxon>Albidovulum</taxon>
    </lineage>
</organism>
<dbReference type="NCBIfam" id="TIGR01511">
    <property type="entry name" value="ATPase-IB1_Cu"/>
    <property type="match status" value="1"/>
</dbReference>
<accession>A0ABT2NUI8</accession>
<keyword evidence="6" id="KW-0677">Repeat</keyword>
<dbReference type="InterPro" id="IPR001757">
    <property type="entry name" value="P_typ_ATPase"/>
</dbReference>
<dbReference type="SUPFAM" id="SSF56784">
    <property type="entry name" value="HAD-like"/>
    <property type="match status" value="1"/>
</dbReference>
<dbReference type="SFLD" id="SFLDF00027">
    <property type="entry name" value="p-type_atpase"/>
    <property type="match status" value="1"/>
</dbReference>
<sequence>MNIQTLHNATADLGKIVIDVEGMTCASCVGRVERALQAVPGVKTAAVNLATERAEVIGSDLDRSALVKAIEDAGYDVPTRPIDIVIEGMTCASCVARVERALKTVPGVTVANVNLATERATVTGTADLAALIGAIADAGYEARAAAETAIMSEESAAKKTAEEAALRRDVLFAAALTLPVFVLEMGSHLFLWVHMAVMNSIGMQNSWYIQFALTTVVLLGPGLRFYRKGFPALARLAPDMNSLVAVGTLAAFGYSLVATFAPDVLPPGTQNVYFEAAAVIVTLILLGRLLEARAKGRTSEAIKRLVGLQAKTARVLRNGGLIEVPVAEVRPGDVVEVRPGERVPVDGEVTEGTSWIDESMISGEPVPVEKAPGSTVTGGTVNQTGAFSFRATAVGEATMLAQIIRMVEAAQGGKLPIQALVDRVTMWFVPVVMALAVLTFAVWLIFGPDPALTFGLVNAVAVLIIACPCAMGLATPTSIMVGTGRGAEMGVLFRKGEALQALQSVKVVAFDKTGTLTEGKPRLTDMALAPGFDRAAVLAVVAAVEAKSEHPIARAIVAAAEAEGLILPEVTAFDSVTGFGVTAAAGGQRVDVGADRYMVKLGLDVSGFGDTATRLGDEGKSPLYAAIDGKLAAIIAVADPIKETTPQAIQALHLLGLKVAMITGDNGRTANAIARQLGIDEVVAEVLPDGKVAAVKRLKALGALAYVGDGINDAPALAEADVGLAVGTGTDIAIEAADVVLMSGRLTAVSDAIALSKATIRNIRQNLFWAFIYNALLIPVAAGALWPAFGILLSPIFAAAAMALSSVFVLGNALRLRRFAPSIAV</sequence>
<keyword evidence="3" id="KW-0813">Transport</keyword>
<keyword evidence="13" id="KW-0186">Copper</keyword>
<evidence type="ECO:0000256" key="9">
    <source>
        <dbReference type="ARBA" id="ARBA00022840"/>
    </source>
</evidence>
<dbReference type="InterPro" id="IPR059000">
    <property type="entry name" value="ATPase_P-type_domA"/>
</dbReference>
<dbReference type="InterPro" id="IPR008250">
    <property type="entry name" value="ATPase_P-typ_transduc_dom_A_sf"/>
</dbReference>
<dbReference type="PANTHER" id="PTHR43520:SF8">
    <property type="entry name" value="P-TYPE CU(+) TRANSPORTER"/>
    <property type="match status" value="1"/>
</dbReference>
<feature type="domain" description="HMA" evidence="17">
    <location>
        <begin position="14"/>
        <end position="78"/>
    </location>
</feature>
<keyword evidence="4 16" id="KW-0812">Transmembrane</keyword>
<evidence type="ECO:0000256" key="6">
    <source>
        <dbReference type="ARBA" id="ARBA00022737"/>
    </source>
</evidence>
<evidence type="ECO:0000256" key="8">
    <source>
        <dbReference type="ARBA" id="ARBA00022796"/>
    </source>
</evidence>
<comment type="subcellular location">
    <subcellularLocation>
        <location evidence="16">Cell membrane</location>
    </subcellularLocation>
    <subcellularLocation>
        <location evidence="1">Endomembrane system</location>
        <topology evidence="1">Multi-pass membrane protein</topology>
    </subcellularLocation>
</comment>
<feature type="domain" description="HMA" evidence="17">
    <location>
        <begin position="80"/>
        <end position="143"/>
    </location>
</feature>
<dbReference type="Pfam" id="PF00702">
    <property type="entry name" value="Hydrolase"/>
    <property type="match status" value="1"/>
</dbReference>
<protein>
    <submittedName>
        <fullName evidence="18">Heavy metal translocating P-type ATPase</fullName>
    </submittedName>
</protein>
<feature type="transmembrane region" description="Helical" evidence="16">
    <location>
        <begin position="424"/>
        <end position="446"/>
    </location>
</feature>
<feature type="transmembrane region" description="Helical" evidence="16">
    <location>
        <begin position="170"/>
        <end position="195"/>
    </location>
</feature>
<feature type="transmembrane region" description="Helical" evidence="16">
    <location>
        <begin position="792"/>
        <end position="814"/>
    </location>
</feature>
<dbReference type="InterPro" id="IPR027256">
    <property type="entry name" value="P-typ_ATPase_IB"/>
</dbReference>
<comment type="similarity">
    <text evidence="2 16">Belongs to the cation transport ATPase (P-type) (TC 3.A.3) family. Type IB subfamily.</text>
</comment>
<dbReference type="PROSITE" id="PS00154">
    <property type="entry name" value="ATPASE_E1_E2"/>
    <property type="match status" value="1"/>
</dbReference>
<reference evidence="19" key="1">
    <citation type="submission" date="2023-07" db="EMBL/GenBank/DDBJ databases">
        <title>Defluviimonas sediminis sp. nov., isolated from mangrove sediment.</title>
        <authorList>
            <person name="Liu L."/>
            <person name="Li J."/>
            <person name="Huang Y."/>
            <person name="Pan J."/>
            <person name="Li M."/>
        </authorList>
    </citation>
    <scope>NUCLEOTIDE SEQUENCE [LARGE SCALE GENOMIC DNA]</scope>
    <source>
        <strain evidence="19">FT324</strain>
    </source>
</reference>